<evidence type="ECO:0000256" key="2">
    <source>
        <dbReference type="SAM" id="SignalP"/>
    </source>
</evidence>
<reference evidence="4" key="1">
    <citation type="journal article" date="2019" name="Int. J. Syst. Evol. Microbiol.">
        <title>The Global Catalogue of Microorganisms (GCM) 10K type strain sequencing project: providing services to taxonomists for standard genome sequencing and annotation.</title>
        <authorList>
            <consortium name="The Broad Institute Genomics Platform"/>
            <consortium name="The Broad Institute Genome Sequencing Center for Infectious Disease"/>
            <person name="Wu L."/>
            <person name="Ma J."/>
        </authorList>
    </citation>
    <scope>NUCLEOTIDE SEQUENCE [LARGE SCALE GENOMIC DNA]</scope>
    <source>
        <strain evidence="4">CGMCC 1.15731</strain>
    </source>
</reference>
<dbReference type="Proteomes" id="UP001596042">
    <property type="component" value="Unassembled WGS sequence"/>
</dbReference>
<feature type="region of interest" description="Disordered" evidence="1">
    <location>
        <begin position="58"/>
        <end position="113"/>
    </location>
</feature>
<feature type="region of interest" description="Disordered" evidence="1">
    <location>
        <begin position="539"/>
        <end position="565"/>
    </location>
</feature>
<dbReference type="EMBL" id="JBHSEL010000089">
    <property type="protein sequence ID" value="MFC4625496.1"/>
    <property type="molecule type" value="Genomic_DNA"/>
</dbReference>
<sequence length="683" mass="74537">MSPLVVVLFTIPLLLGVPSVEAAVSDGEAKAGHSGDSINSKKLKFGFGKSKKRALQAGKSLDDSLYEQPSRSSTLSATEANSVSRKSSHHYSEIEDPDEDGAKKKKKAKNHIGNMYKRGVKALRNAKKKLEGKSSKATDEKSSSSREGLGGVVANGNNANPGVSILVNGLKYIDDDSDGYDSIDEAYKNTVGRSYNGDSTSYIYAVDGSINNSSYNISNSNNENKTGLYSIENIRLNGIQIYRPDMAKNSFDATDSDESSYTNTDTYITSDSENSAYGSHGSRSFTDYPWDDAAHAHSRHYDMVASDDEHVLDRDYKWNAISAHKRSKQAILWLSDDVQQNDGTQPAEGYVLVSDDDDLPLDRAMPLRRSKRNVSGQIIRNDDHLNLDDLAEELRSAQAHIAEQTTPVLRWQGAGTILVQNEAEQQPSTSGDARTGNTAEPGPGEVRFFLENDQNADDHAIIRDEVSFIQDRVASAHADNGADHAAGSRASIADRKRKHSWIHVVPAKIAKDNAALYPGHSAVIRDDVQLIQDNLAAASAEPASGTGQNEQHVSGNPVRENRAGNSERGLFNGYILDINNNNLDINNNIDVSGNIAGPLSSDSEEEYRDLANTVRRYSVDSNVSIMPVDEDEMSAGMARGRRTDSLNNLFETEQPSNMMHDDPALSQPVRARPKIKLSDFSSL</sequence>
<feature type="region of interest" description="Disordered" evidence="1">
    <location>
        <begin position="128"/>
        <end position="155"/>
    </location>
</feature>
<feature type="compositionally biased region" description="Polar residues" evidence="1">
    <location>
        <begin position="67"/>
        <end position="85"/>
    </location>
</feature>
<proteinExistence type="predicted"/>
<feature type="region of interest" description="Disordered" evidence="1">
    <location>
        <begin position="422"/>
        <end position="446"/>
    </location>
</feature>
<dbReference type="RefSeq" id="WP_374831803.1">
    <property type="nucleotide sequence ID" value="NZ_JBHEEZ010000011.1"/>
</dbReference>
<keyword evidence="4" id="KW-1185">Reference proteome</keyword>
<evidence type="ECO:0000313" key="4">
    <source>
        <dbReference type="Proteomes" id="UP001596042"/>
    </source>
</evidence>
<accession>A0ABV9H520</accession>
<feature type="region of interest" description="Disordered" evidence="1">
    <location>
        <begin position="653"/>
        <end position="683"/>
    </location>
</feature>
<keyword evidence="2" id="KW-0732">Signal</keyword>
<protein>
    <submittedName>
        <fullName evidence="3">Uncharacterized protein</fullName>
    </submittedName>
</protein>
<comment type="caution">
    <text evidence="3">The sequence shown here is derived from an EMBL/GenBank/DDBJ whole genome shotgun (WGS) entry which is preliminary data.</text>
</comment>
<feature type="compositionally biased region" description="Basic and acidic residues" evidence="1">
    <location>
        <begin position="128"/>
        <end position="144"/>
    </location>
</feature>
<gene>
    <name evidence="3" type="ORF">ACFO1V_09750</name>
</gene>
<evidence type="ECO:0000313" key="3">
    <source>
        <dbReference type="EMBL" id="MFC4625496.1"/>
    </source>
</evidence>
<feature type="chain" id="PRO_5046634867" evidence="2">
    <location>
        <begin position="23"/>
        <end position="683"/>
    </location>
</feature>
<feature type="compositionally biased region" description="Polar residues" evidence="1">
    <location>
        <begin position="545"/>
        <end position="554"/>
    </location>
</feature>
<name>A0ABV9H520_9HYPH</name>
<evidence type="ECO:0000256" key="1">
    <source>
        <dbReference type="SAM" id="MobiDB-lite"/>
    </source>
</evidence>
<organism evidence="3 4">
    <name type="scientific">Daeguia caeni</name>
    <dbReference type="NCBI Taxonomy" id="439612"/>
    <lineage>
        <taxon>Bacteria</taxon>
        <taxon>Pseudomonadati</taxon>
        <taxon>Pseudomonadota</taxon>
        <taxon>Alphaproteobacteria</taxon>
        <taxon>Hyphomicrobiales</taxon>
        <taxon>Brucellaceae</taxon>
        <taxon>Daeguia</taxon>
    </lineage>
</organism>
<feature type="compositionally biased region" description="Polar residues" evidence="1">
    <location>
        <begin position="422"/>
        <end position="438"/>
    </location>
</feature>
<feature type="signal peptide" evidence="2">
    <location>
        <begin position="1"/>
        <end position="22"/>
    </location>
</feature>